<dbReference type="Proteomes" id="UP000316563">
    <property type="component" value="Segment"/>
</dbReference>
<reference evidence="2 3" key="1">
    <citation type="submission" date="2019-04" db="EMBL/GenBank/DDBJ databases">
        <title>Nine Novel Phages from a Plateau Lake in Southwest China Provide Insights into Aeromonas Phage Diversity.</title>
        <authorList>
            <person name="Xiao W."/>
            <person name="Bai M."/>
        </authorList>
    </citation>
    <scope>NUCLEOTIDE SEQUENCE [LARGE SCALE GENOMIC DNA]</scope>
</reference>
<feature type="region of interest" description="Disordered" evidence="1">
    <location>
        <begin position="57"/>
        <end position="90"/>
    </location>
</feature>
<protein>
    <recommendedName>
        <fullName evidence="4">HNH endonuclease</fullName>
    </recommendedName>
</protein>
<sequence length="200" mass="24179">MTDAKLCNRCGEVKPVELFSRDKSKRDGRCSNCKDCSRKTRKKWYAANREHAIEQSAEWQRNNTERYRESARRRRSENRDSHLKKRRDRHKKAYKENQEYAMNHRMRAMLRRHFSRGCLKEMSTYESLGYKPQQLMQRLESQFKKGMSWENYGEWEIDHKIPMSKMIARGEERPQIVNSLANLQPMWKEDNRSKGARWTG</sequence>
<evidence type="ECO:0008006" key="4">
    <source>
        <dbReference type="Google" id="ProtNLM"/>
    </source>
</evidence>
<accession>A0A514TUC3</accession>
<keyword evidence="3" id="KW-1185">Reference proteome</keyword>
<evidence type="ECO:0000313" key="2">
    <source>
        <dbReference type="EMBL" id="QDJ96154.1"/>
    </source>
</evidence>
<dbReference type="EMBL" id="MK804892">
    <property type="protein sequence ID" value="QDJ96154.1"/>
    <property type="molecule type" value="Genomic_DNA"/>
</dbReference>
<evidence type="ECO:0000256" key="1">
    <source>
        <dbReference type="SAM" id="MobiDB-lite"/>
    </source>
</evidence>
<organism evidence="2 3">
    <name type="scientific">Aeromonas phage 4_D05</name>
    <dbReference type="NCBI Taxonomy" id="2588099"/>
    <lineage>
        <taxon>Viruses</taxon>
        <taxon>Duplodnaviria</taxon>
        <taxon>Heunggongvirae</taxon>
        <taxon>Uroviricota</taxon>
        <taxon>Caudoviricetes</taxon>
        <taxon>Kunmingvirus</taxon>
        <taxon>Kunmingvirus kv4D05</taxon>
    </lineage>
</organism>
<gene>
    <name evidence="2" type="ORF">4D05_041</name>
</gene>
<proteinExistence type="predicted"/>
<feature type="compositionally biased region" description="Basic residues" evidence="1">
    <location>
        <begin position="71"/>
        <end position="90"/>
    </location>
</feature>
<name>A0A514TUC3_9CAUD</name>
<evidence type="ECO:0000313" key="3">
    <source>
        <dbReference type="Proteomes" id="UP000316563"/>
    </source>
</evidence>